<comment type="caution">
    <text evidence="2">The sequence shown here is derived from an EMBL/GenBank/DDBJ whole genome shotgun (WGS) entry which is preliminary data.</text>
</comment>
<feature type="region of interest" description="Disordered" evidence="1">
    <location>
        <begin position="89"/>
        <end position="112"/>
    </location>
</feature>
<sequence>MSSPQNVGHAERLQTAARAKAALLAKFKPKETVTDPHFEDRAALRAAELAAVRKERSAARALVRAGNIGRQEALIEEALAAKRGARKERKALTNAEAKAKRDARYAARKARA</sequence>
<proteinExistence type="predicted"/>
<name>A0A2N5DDX9_9CAUL</name>
<dbReference type="AlphaFoldDB" id="A0A2N5DDX9"/>
<keyword evidence="3" id="KW-1185">Reference proteome</keyword>
<reference evidence="2 3" key="1">
    <citation type="submission" date="2017-12" db="EMBL/GenBank/DDBJ databases">
        <title>The genome sequence of Caulobacter sp. 410.</title>
        <authorList>
            <person name="Gao J."/>
            <person name="Mao X."/>
            <person name="Sun J."/>
        </authorList>
    </citation>
    <scope>NUCLEOTIDE SEQUENCE [LARGE SCALE GENOMIC DNA]</scope>
    <source>
        <strain evidence="2 3">410</strain>
    </source>
</reference>
<gene>
    <name evidence="2" type="ORF">SGCZBJ_13415</name>
</gene>
<accession>A0A2N5DDX9</accession>
<evidence type="ECO:0000313" key="2">
    <source>
        <dbReference type="EMBL" id="PLR24274.1"/>
    </source>
</evidence>
<protein>
    <submittedName>
        <fullName evidence="2">Uncharacterized protein</fullName>
    </submittedName>
</protein>
<evidence type="ECO:0000313" key="3">
    <source>
        <dbReference type="Proteomes" id="UP000234479"/>
    </source>
</evidence>
<dbReference type="RefSeq" id="WP_101718512.1">
    <property type="nucleotide sequence ID" value="NZ_PJRS01000023.1"/>
</dbReference>
<dbReference type="Pfam" id="PF20089">
    <property type="entry name" value="DUF6481"/>
    <property type="match status" value="1"/>
</dbReference>
<dbReference type="EMBL" id="PJRS01000023">
    <property type="protein sequence ID" value="PLR24274.1"/>
    <property type="molecule type" value="Genomic_DNA"/>
</dbReference>
<dbReference type="Proteomes" id="UP000234479">
    <property type="component" value="Unassembled WGS sequence"/>
</dbReference>
<evidence type="ECO:0000256" key="1">
    <source>
        <dbReference type="SAM" id="MobiDB-lite"/>
    </source>
</evidence>
<dbReference type="InterPro" id="IPR045510">
    <property type="entry name" value="DUF6481"/>
</dbReference>
<organism evidence="2 3">
    <name type="scientific">Caulobacter zeae</name>
    <dbReference type="NCBI Taxonomy" id="2055137"/>
    <lineage>
        <taxon>Bacteria</taxon>
        <taxon>Pseudomonadati</taxon>
        <taxon>Pseudomonadota</taxon>
        <taxon>Alphaproteobacteria</taxon>
        <taxon>Caulobacterales</taxon>
        <taxon>Caulobacteraceae</taxon>
        <taxon>Caulobacter</taxon>
    </lineage>
</organism>